<organism evidence="1 2">
    <name type="scientific">Coemansia javaensis</name>
    <dbReference type="NCBI Taxonomy" id="2761396"/>
    <lineage>
        <taxon>Eukaryota</taxon>
        <taxon>Fungi</taxon>
        <taxon>Fungi incertae sedis</taxon>
        <taxon>Zoopagomycota</taxon>
        <taxon>Kickxellomycotina</taxon>
        <taxon>Kickxellomycetes</taxon>
        <taxon>Kickxellales</taxon>
        <taxon>Kickxellaceae</taxon>
        <taxon>Coemansia</taxon>
    </lineage>
</organism>
<proteinExistence type="predicted"/>
<dbReference type="PANTHER" id="PTHR12069">
    <property type="entry name" value="DNA-DIRECTED RNA POLYMERASES III 80 KDA POLYPEPTIDE RNA POLYMERASE III SUBUNIT 5"/>
    <property type="match status" value="1"/>
</dbReference>
<keyword evidence="2" id="KW-1185">Reference proteome</keyword>
<dbReference type="GO" id="GO:0005666">
    <property type="term" value="C:RNA polymerase III complex"/>
    <property type="evidence" value="ECO:0007669"/>
    <property type="project" value="TreeGrafter"/>
</dbReference>
<name>A0A9W8H139_9FUNG</name>
<dbReference type="AlphaFoldDB" id="A0A9W8H139"/>
<dbReference type="InterPro" id="IPR006886">
    <property type="entry name" value="RNA_pol_III_Rpc5"/>
</dbReference>
<accession>A0A9W8H139</accession>
<evidence type="ECO:0000313" key="2">
    <source>
        <dbReference type="Proteomes" id="UP001140217"/>
    </source>
</evidence>
<protein>
    <submittedName>
        <fullName evidence="1">Uncharacterized protein</fullName>
    </submittedName>
</protein>
<dbReference type="Proteomes" id="UP001140217">
    <property type="component" value="Unassembled WGS sequence"/>
</dbReference>
<dbReference type="GO" id="GO:0042797">
    <property type="term" value="P:tRNA transcription by RNA polymerase III"/>
    <property type="evidence" value="ECO:0007669"/>
    <property type="project" value="TreeGrafter"/>
</dbReference>
<dbReference type="OrthoDB" id="340681at2759"/>
<dbReference type="EMBL" id="JANBUL010000365">
    <property type="protein sequence ID" value="KAJ2776399.1"/>
    <property type="molecule type" value="Genomic_DNA"/>
</dbReference>
<dbReference type="Pfam" id="PF04801">
    <property type="entry name" value="RPC5"/>
    <property type="match status" value="1"/>
</dbReference>
<gene>
    <name evidence="1" type="ORF">H4R18_005687</name>
</gene>
<dbReference type="PANTHER" id="PTHR12069:SF0">
    <property type="entry name" value="DNA-DIRECTED RNA POLYMERASE III SUBUNIT RPC5"/>
    <property type="match status" value="1"/>
</dbReference>
<comment type="caution">
    <text evidence="1">The sequence shown here is derived from an EMBL/GenBank/DDBJ whole genome shotgun (WGS) entry which is preliminary data.</text>
</comment>
<sequence length="261" mass="28389">MADADAATGAPGRSAAEYGLPDDEIVAEVPVFLTQKLERQLHLLQYPQRVGVLRPGELLPRAARIKPVHGQIELDIPLDVHSPMYNKARGVELGEGIADDGRLLDTTTLVSVDIPKSSEYLAAVVRDGEVHLTAIDRVTQLRPSLKYLDRIAEKKAASRKADNSDDEAAEKKEVKAQTVQVTVRSAQAEEALRQQQNSIAYMQQRLEEEPWADLAYFDVGTDESAAVCAGLVAGSRDDLVCTMGPDEYLSAVIGSTEPDVL</sequence>
<reference evidence="1" key="1">
    <citation type="submission" date="2022-07" db="EMBL/GenBank/DDBJ databases">
        <title>Phylogenomic reconstructions and comparative analyses of Kickxellomycotina fungi.</title>
        <authorList>
            <person name="Reynolds N.K."/>
            <person name="Stajich J.E."/>
            <person name="Barry K."/>
            <person name="Grigoriev I.V."/>
            <person name="Crous P."/>
            <person name="Smith M.E."/>
        </authorList>
    </citation>
    <scope>NUCLEOTIDE SEQUENCE</scope>
    <source>
        <strain evidence="1">NBRC 105414</strain>
    </source>
</reference>
<evidence type="ECO:0000313" key="1">
    <source>
        <dbReference type="EMBL" id="KAJ2776399.1"/>
    </source>
</evidence>